<sequence length="37" mass="4154">MPDGAFPVMVIAVKRRAKGVRRVMRGQIVCCWGRVPL</sequence>
<gene>
    <name evidence="1" type="ORF">BN1221_00907c</name>
</gene>
<dbReference type="AlphaFoldDB" id="A0A0G4JRH1"/>
<reference evidence="2" key="1">
    <citation type="submission" date="2015-01" db="EMBL/GenBank/DDBJ databases">
        <authorList>
            <person name="Paterson Steve"/>
        </authorList>
    </citation>
    <scope>NUCLEOTIDE SEQUENCE [LARGE SCALE GENOMIC DNA]</scope>
    <source>
        <strain evidence="2">OBR1</strain>
    </source>
</reference>
<accession>A0A0G4JRH1</accession>
<dbReference type="EMBL" id="CGIG01000001">
    <property type="protein sequence ID" value="CPR14493.1"/>
    <property type="molecule type" value="Genomic_DNA"/>
</dbReference>
<evidence type="ECO:0000313" key="2">
    <source>
        <dbReference type="Proteomes" id="UP000044377"/>
    </source>
</evidence>
<dbReference type="Proteomes" id="UP000044377">
    <property type="component" value="Unassembled WGS sequence"/>
</dbReference>
<organism evidence="1 2">
    <name type="scientific">Brenneria goodwinii</name>
    <dbReference type="NCBI Taxonomy" id="1109412"/>
    <lineage>
        <taxon>Bacteria</taxon>
        <taxon>Pseudomonadati</taxon>
        <taxon>Pseudomonadota</taxon>
        <taxon>Gammaproteobacteria</taxon>
        <taxon>Enterobacterales</taxon>
        <taxon>Pectobacteriaceae</taxon>
        <taxon>Brenneria</taxon>
    </lineage>
</organism>
<evidence type="ECO:0000313" key="1">
    <source>
        <dbReference type="EMBL" id="CPR14493.1"/>
    </source>
</evidence>
<proteinExistence type="predicted"/>
<name>A0A0G4JRH1_9GAMM</name>
<keyword evidence="2" id="KW-1185">Reference proteome</keyword>
<protein>
    <submittedName>
        <fullName evidence="1">Uncharacterized protein</fullName>
    </submittedName>
</protein>
<dbReference type="STRING" id="1109412.BN1221_00907c"/>